<feature type="domain" description="Nucleotidyl transferase" evidence="11">
    <location>
        <begin position="7"/>
        <end position="278"/>
    </location>
</feature>
<evidence type="ECO:0000313" key="13">
    <source>
        <dbReference type="Proteomes" id="UP000199493"/>
    </source>
</evidence>
<dbReference type="Proteomes" id="UP000199493">
    <property type="component" value="Unassembled WGS sequence"/>
</dbReference>
<evidence type="ECO:0000256" key="10">
    <source>
        <dbReference type="ARBA" id="ARBA00048128"/>
    </source>
</evidence>
<proteinExistence type="inferred from homology"/>
<comment type="similarity">
    <text evidence="1">Belongs to the UDPGP type 2 family.</text>
</comment>
<dbReference type="STRING" id="77097.SAMN04490369_10481"/>
<accession>A0A1H8MAF7</accession>
<reference evidence="12 13" key="1">
    <citation type="submission" date="2016-10" db="EMBL/GenBank/DDBJ databases">
        <authorList>
            <person name="de Groot N.N."/>
        </authorList>
    </citation>
    <scope>NUCLEOTIDE SEQUENCE [LARGE SCALE GENOMIC DNA]</scope>
    <source>
        <strain evidence="12 13">558</strain>
    </source>
</reference>
<sequence length="285" mass="31096">MMTQVRKAIIPVAGFGTRLLPISKAIPKEMVPVVDRPLIQHVVEEALAAGINEIILVTRAGKSAIEDHFDVHFELEHSLASKGKNALLETLSAISPKKLKVTSVRQPNAKGLGHAIYCASHLLDKDEPFAVILPDVLVKPQVGSSACDLGSMVERWEASDASQIMVEAVPQEDVYRYGIVDCDEPAAGESATMRGVVEKPQPEDAPSRLSVIGRYVLPYRIMELLRDQPPGAGNEIQLTDAIGRLMQEGQTVQAFRMHGRTFDCGHIEGWLQANTTLAREAGYDV</sequence>
<dbReference type="PANTHER" id="PTHR43197:SF1">
    <property type="entry name" value="UTP--GLUCOSE-1-PHOSPHATE URIDYLYLTRANSFERASE"/>
    <property type="match status" value="1"/>
</dbReference>
<dbReference type="Gene3D" id="3.90.550.10">
    <property type="entry name" value="Spore Coat Polysaccharide Biosynthesis Protein SpsA, Chain A"/>
    <property type="match status" value="1"/>
</dbReference>
<evidence type="ECO:0000256" key="5">
    <source>
        <dbReference type="ARBA" id="ARBA00022695"/>
    </source>
</evidence>
<organism evidence="12 13">
    <name type="scientific">Vreelandella aquamarina</name>
    <dbReference type="NCBI Taxonomy" id="77097"/>
    <lineage>
        <taxon>Bacteria</taxon>
        <taxon>Pseudomonadati</taxon>
        <taxon>Pseudomonadota</taxon>
        <taxon>Gammaproteobacteria</taxon>
        <taxon>Oceanospirillales</taxon>
        <taxon>Halomonadaceae</taxon>
        <taxon>Vreelandella</taxon>
    </lineage>
</organism>
<evidence type="ECO:0000256" key="8">
    <source>
        <dbReference type="ARBA" id="ARBA00032341"/>
    </source>
</evidence>
<evidence type="ECO:0000256" key="2">
    <source>
        <dbReference type="ARBA" id="ARBA00012415"/>
    </source>
</evidence>
<comment type="function">
    <text evidence="9">May play a role in stationary phase survival.</text>
</comment>
<dbReference type="SUPFAM" id="SSF53448">
    <property type="entry name" value="Nucleotide-diphospho-sugar transferases"/>
    <property type="match status" value="1"/>
</dbReference>
<evidence type="ECO:0000256" key="1">
    <source>
        <dbReference type="ARBA" id="ARBA00006890"/>
    </source>
</evidence>
<comment type="catalytic activity">
    <reaction evidence="10">
        <text>alpha-D-glucose 1-phosphate + UTP + H(+) = UDP-alpha-D-glucose + diphosphate</text>
        <dbReference type="Rhea" id="RHEA:19889"/>
        <dbReference type="ChEBI" id="CHEBI:15378"/>
        <dbReference type="ChEBI" id="CHEBI:33019"/>
        <dbReference type="ChEBI" id="CHEBI:46398"/>
        <dbReference type="ChEBI" id="CHEBI:58601"/>
        <dbReference type="ChEBI" id="CHEBI:58885"/>
        <dbReference type="EC" id="2.7.7.9"/>
    </reaction>
</comment>
<evidence type="ECO:0000256" key="6">
    <source>
        <dbReference type="ARBA" id="ARBA00031455"/>
    </source>
</evidence>
<evidence type="ECO:0000256" key="9">
    <source>
        <dbReference type="ARBA" id="ARBA00037294"/>
    </source>
</evidence>
<dbReference type="Pfam" id="PF00483">
    <property type="entry name" value="NTP_transferase"/>
    <property type="match status" value="1"/>
</dbReference>
<name>A0A1H8MAF7_9GAMM</name>
<evidence type="ECO:0000256" key="3">
    <source>
        <dbReference type="ARBA" id="ARBA00019048"/>
    </source>
</evidence>
<dbReference type="InterPro" id="IPR005835">
    <property type="entry name" value="NTP_transferase_dom"/>
</dbReference>
<dbReference type="CDD" id="cd02541">
    <property type="entry name" value="UGPase_prokaryotic"/>
    <property type="match status" value="1"/>
</dbReference>
<keyword evidence="4 12" id="KW-0808">Transferase</keyword>
<dbReference type="PANTHER" id="PTHR43197">
    <property type="entry name" value="UTP--GLUCOSE-1-PHOSPHATE URIDYLYLTRANSFERASE"/>
    <property type="match status" value="1"/>
</dbReference>
<keyword evidence="5 12" id="KW-0548">Nucleotidyltransferase</keyword>
<dbReference type="AlphaFoldDB" id="A0A1H8MAF7"/>
<gene>
    <name evidence="12" type="ORF">SAMN04490369_10481</name>
</gene>
<dbReference type="InterPro" id="IPR029044">
    <property type="entry name" value="Nucleotide-diphossugar_trans"/>
</dbReference>
<evidence type="ECO:0000313" key="12">
    <source>
        <dbReference type="EMBL" id="SEO14218.1"/>
    </source>
</evidence>
<evidence type="ECO:0000259" key="11">
    <source>
        <dbReference type="Pfam" id="PF00483"/>
    </source>
</evidence>
<evidence type="ECO:0000256" key="4">
    <source>
        <dbReference type="ARBA" id="ARBA00022679"/>
    </source>
</evidence>
<protein>
    <recommendedName>
        <fullName evidence="3">UTP--glucose-1-phosphate uridylyltransferase</fullName>
        <ecNumber evidence="2">2.7.7.9</ecNumber>
    </recommendedName>
    <alternativeName>
        <fullName evidence="6">Alpha-D-glucosyl-1-phosphate uridylyltransferase</fullName>
    </alternativeName>
    <alternativeName>
        <fullName evidence="7">UDP-glucose pyrophosphorylase</fullName>
    </alternativeName>
    <alternativeName>
        <fullName evidence="8">Uridine diphosphoglucose pyrophosphorylase</fullName>
    </alternativeName>
</protein>
<dbReference type="EMBL" id="FODB01000048">
    <property type="protein sequence ID" value="SEO14218.1"/>
    <property type="molecule type" value="Genomic_DNA"/>
</dbReference>
<evidence type="ECO:0000256" key="7">
    <source>
        <dbReference type="ARBA" id="ARBA00031959"/>
    </source>
</evidence>
<dbReference type="GO" id="GO:0003983">
    <property type="term" value="F:UTP:glucose-1-phosphate uridylyltransferase activity"/>
    <property type="evidence" value="ECO:0007669"/>
    <property type="project" value="UniProtKB-EC"/>
</dbReference>
<dbReference type="EC" id="2.7.7.9" evidence="2"/>
<dbReference type="GO" id="GO:0006011">
    <property type="term" value="P:UDP-alpha-D-glucose metabolic process"/>
    <property type="evidence" value="ECO:0007669"/>
    <property type="project" value="InterPro"/>
</dbReference>
<dbReference type="InterPro" id="IPR005771">
    <property type="entry name" value="GalU_uridylyltTrfase_bac/arc"/>
</dbReference>